<dbReference type="RefSeq" id="WP_158168856.1">
    <property type="nucleotide sequence ID" value="NZ_CP043538.1"/>
</dbReference>
<dbReference type="EMBL" id="CP043538">
    <property type="protein sequence ID" value="QGY02438.1"/>
    <property type="molecule type" value="Genomic_DNA"/>
</dbReference>
<proteinExistence type="predicted"/>
<gene>
    <name evidence="1" type="ORF">MMSR116_11575</name>
</gene>
<name>A0A6B9FN95_9HYPH</name>
<protein>
    <submittedName>
        <fullName evidence="1">Uncharacterized protein</fullName>
    </submittedName>
</protein>
<dbReference type="KEGG" id="mmes:MMSR116_11575"/>
<dbReference type="Proteomes" id="UP000012488">
    <property type="component" value="Chromosome"/>
</dbReference>
<accession>A0A6B9FN95</accession>
<reference evidence="1 2" key="2">
    <citation type="journal article" date="2013" name="Genome Announc.">
        <title>Draft Genome Sequence of Methylobacterium mesophilicum Strain SR1.6/6, Isolated from Citrus sinensis.</title>
        <authorList>
            <person name="Marinho Almeida D."/>
            <person name="Dini-Andreote F."/>
            <person name="Camargo Neves A.A."/>
            <person name="Juca Ramos R.T."/>
            <person name="Andreote F.D."/>
            <person name="Carneiro A.R."/>
            <person name="Oliveira de Souza Lima A."/>
            <person name="Caracciolo Gomes de Sa P.H."/>
            <person name="Ribeiro Barbosa M.S."/>
            <person name="Araujo W.L."/>
            <person name="Silva A."/>
        </authorList>
    </citation>
    <scope>NUCLEOTIDE SEQUENCE [LARGE SCALE GENOMIC DNA]</scope>
    <source>
        <strain evidence="1 2">SR1.6/6</strain>
    </source>
</reference>
<evidence type="ECO:0000313" key="2">
    <source>
        <dbReference type="Proteomes" id="UP000012488"/>
    </source>
</evidence>
<sequence>MTEIKAAGSRLSFKPSCQEDAKRTNAMSPTDIRLAVEAHREAVDALAGYCADYPMIPRYIIANHIAFEVAHRIRSGIRSRERLVRYGIEAVLMDKY</sequence>
<evidence type="ECO:0000313" key="1">
    <source>
        <dbReference type="EMBL" id="QGY02438.1"/>
    </source>
</evidence>
<organism evidence="1 2">
    <name type="scientific">Methylobacterium mesophilicum SR1.6/6</name>
    <dbReference type="NCBI Taxonomy" id="908290"/>
    <lineage>
        <taxon>Bacteria</taxon>
        <taxon>Pseudomonadati</taxon>
        <taxon>Pseudomonadota</taxon>
        <taxon>Alphaproteobacteria</taxon>
        <taxon>Hyphomicrobiales</taxon>
        <taxon>Methylobacteriaceae</taxon>
        <taxon>Methylobacterium</taxon>
    </lineage>
</organism>
<dbReference type="AlphaFoldDB" id="A0A6B9FN95"/>
<reference evidence="1 2" key="1">
    <citation type="journal article" date="2012" name="Genet. Mol. Biol.">
        <title>Analysis of 16S rRNA and mxaF genes revealing insights into Methylobacterium niche-specific plant association.</title>
        <authorList>
            <person name="Dourado M.N."/>
            <person name="Andreote F.D."/>
            <person name="Dini-Andreote F."/>
            <person name="Conti R."/>
            <person name="Araujo J.M."/>
            <person name="Araujo W.L."/>
        </authorList>
    </citation>
    <scope>NUCLEOTIDE SEQUENCE [LARGE SCALE GENOMIC DNA]</scope>
    <source>
        <strain evidence="1 2">SR1.6/6</strain>
    </source>
</reference>